<keyword evidence="4" id="KW-1003">Cell membrane</keyword>
<keyword evidence="7 14" id="KW-1133">Transmembrane helix</keyword>
<protein>
    <submittedName>
        <fullName evidence="15">Sodium:solute symporter</fullName>
    </submittedName>
</protein>
<comment type="catalytic activity">
    <reaction evidence="12">
        <text>L-proline(in) + Na(+)(in) = L-proline(out) + Na(+)(out)</text>
        <dbReference type="Rhea" id="RHEA:28967"/>
        <dbReference type="ChEBI" id="CHEBI:29101"/>
        <dbReference type="ChEBI" id="CHEBI:60039"/>
    </reaction>
</comment>
<feature type="transmembrane region" description="Helical" evidence="14">
    <location>
        <begin position="548"/>
        <end position="568"/>
    </location>
</feature>
<feature type="transmembrane region" description="Helical" evidence="14">
    <location>
        <begin position="493"/>
        <end position="512"/>
    </location>
</feature>
<dbReference type="InterPro" id="IPR001734">
    <property type="entry name" value="Na/solute_symporter"/>
</dbReference>
<comment type="similarity">
    <text evidence="2 13">Belongs to the sodium:solute symporter (SSF) (TC 2.A.21) family.</text>
</comment>
<feature type="transmembrane region" description="Helical" evidence="14">
    <location>
        <begin position="451"/>
        <end position="472"/>
    </location>
</feature>
<feature type="transmembrane region" description="Helical" evidence="14">
    <location>
        <begin position="363"/>
        <end position="382"/>
    </location>
</feature>
<evidence type="ECO:0000256" key="8">
    <source>
        <dbReference type="ARBA" id="ARBA00023053"/>
    </source>
</evidence>
<evidence type="ECO:0000256" key="1">
    <source>
        <dbReference type="ARBA" id="ARBA00004651"/>
    </source>
</evidence>
<evidence type="ECO:0000256" key="6">
    <source>
        <dbReference type="ARBA" id="ARBA00022847"/>
    </source>
</evidence>
<name>A0ABW3BH39_9ACTN</name>
<sequence length="629" mass="66652">MDSAIVFILIYFALMLGIGYWARSKVKSSRDFLVAGQTLGFLVMAVGTFASIQSGFGMIGHTANTYAWGLQAIVAAALFVPLAFALSWFLLGSRLYRLAREYDVYSIPDVIRLRYPGRSAHLSMSVAMFIGAVAYMTAQVTAIGVIVALIFNTSTTTGALIGSLVVTLYTIVGGMLAGAWTDFIQGLLMVATSIGLFFIATNTLGGWGPMLESIAAQDASFLRIDATQPLTWIWTFVMLAVLGAAAQPQLITKFLMLRSPTELKWGALVAGVAYAVTTLFALGVGMATRGLTMDGRAPELENIDNTATWFLENMVSPTFAGFVLAGLLAAIMSSANSFIAVGASALMRDVTGALGIRVRKELLWARVASALVVACSLVFALYLSQVVFILGAIGWAAFAAAIFGPLALGLYWRRATASATTAAVVFGIVANLALTVLTAEGVVTLPAYLQSGGAVVCLGILLFVAVSVAAPSRNSSERFTELAGDRPMGAGRVDSLVAATFATIAAATAGMLFDRWFLVYYAVPVLATVFMLMGSLNRRDLWSRAMVARVAVFGAALAVLFAASHAALGGEGTLGGLPTSTAIFFYVIWPVTAVVAPLLYTTLYRTWLRHDLEEESPVHRSAPPTRTGE</sequence>
<evidence type="ECO:0000256" key="14">
    <source>
        <dbReference type="SAM" id="Phobius"/>
    </source>
</evidence>
<evidence type="ECO:0000256" key="7">
    <source>
        <dbReference type="ARBA" id="ARBA00022989"/>
    </source>
</evidence>
<keyword evidence="16" id="KW-1185">Reference proteome</keyword>
<dbReference type="Pfam" id="PF00474">
    <property type="entry name" value="SSF"/>
    <property type="match status" value="1"/>
</dbReference>
<evidence type="ECO:0000256" key="5">
    <source>
        <dbReference type="ARBA" id="ARBA00022692"/>
    </source>
</evidence>
<gene>
    <name evidence="15" type="ORF">ACFQZU_13745</name>
</gene>
<feature type="transmembrane region" description="Helical" evidence="14">
    <location>
        <begin position="518"/>
        <end position="536"/>
    </location>
</feature>
<dbReference type="Gene3D" id="1.20.1730.10">
    <property type="entry name" value="Sodium/glucose cotransporter"/>
    <property type="match status" value="1"/>
</dbReference>
<feature type="transmembrane region" description="Helical" evidence="14">
    <location>
        <begin position="122"/>
        <end position="151"/>
    </location>
</feature>
<dbReference type="InterPro" id="IPR038377">
    <property type="entry name" value="Na/Glc_symporter_sf"/>
</dbReference>
<evidence type="ECO:0000313" key="15">
    <source>
        <dbReference type="EMBL" id="MFD0802370.1"/>
    </source>
</evidence>
<feature type="transmembrane region" description="Helical" evidence="14">
    <location>
        <begin position="388"/>
        <end position="412"/>
    </location>
</feature>
<evidence type="ECO:0000256" key="11">
    <source>
        <dbReference type="ARBA" id="ARBA00023201"/>
    </source>
</evidence>
<accession>A0ABW3BH39</accession>
<feature type="transmembrane region" description="Helical" evidence="14">
    <location>
        <begin position="263"/>
        <end position="287"/>
    </location>
</feature>
<feature type="transmembrane region" description="Helical" evidence="14">
    <location>
        <begin position="6"/>
        <end position="22"/>
    </location>
</feature>
<keyword evidence="10 14" id="KW-0472">Membrane</keyword>
<feature type="transmembrane region" description="Helical" evidence="14">
    <location>
        <begin position="157"/>
        <end position="180"/>
    </location>
</feature>
<proteinExistence type="inferred from homology"/>
<feature type="transmembrane region" description="Helical" evidence="14">
    <location>
        <begin position="34"/>
        <end position="56"/>
    </location>
</feature>
<keyword evidence="5 14" id="KW-0812">Transmembrane</keyword>
<dbReference type="EMBL" id="JBHTHR010000453">
    <property type="protein sequence ID" value="MFD0802370.1"/>
    <property type="molecule type" value="Genomic_DNA"/>
</dbReference>
<feature type="transmembrane region" description="Helical" evidence="14">
    <location>
        <begin position="187"/>
        <end position="210"/>
    </location>
</feature>
<feature type="transmembrane region" description="Helical" evidence="14">
    <location>
        <begin position="319"/>
        <end position="342"/>
    </location>
</feature>
<keyword evidence="11" id="KW-0739">Sodium transport</keyword>
<feature type="transmembrane region" description="Helical" evidence="14">
    <location>
        <begin position="419"/>
        <end position="439"/>
    </location>
</feature>
<keyword evidence="9" id="KW-0406">Ion transport</keyword>
<dbReference type="PANTHER" id="PTHR48086:SF3">
    <property type="entry name" value="SODIUM_PROLINE SYMPORTER"/>
    <property type="match status" value="1"/>
</dbReference>
<dbReference type="InterPro" id="IPR050277">
    <property type="entry name" value="Sodium:Solute_Symporter"/>
</dbReference>
<dbReference type="Proteomes" id="UP001596956">
    <property type="component" value="Unassembled WGS sequence"/>
</dbReference>
<dbReference type="PROSITE" id="PS50283">
    <property type="entry name" value="NA_SOLUT_SYMP_3"/>
    <property type="match status" value="1"/>
</dbReference>
<reference evidence="16" key="1">
    <citation type="journal article" date="2019" name="Int. J. Syst. Evol. Microbiol.">
        <title>The Global Catalogue of Microorganisms (GCM) 10K type strain sequencing project: providing services to taxonomists for standard genome sequencing and annotation.</title>
        <authorList>
            <consortium name="The Broad Institute Genomics Platform"/>
            <consortium name="The Broad Institute Genome Sequencing Center for Infectious Disease"/>
            <person name="Wu L."/>
            <person name="Ma J."/>
        </authorList>
    </citation>
    <scope>NUCLEOTIDE SEQUENCE [LARGE SCALE GENOMIC DNA]</scope>
    <source>
        <strain evidence="16">CCUG 63369</strain>
    </source>
</reference>
<evidence type="ECO:0000256" key="4">
    <source>
        <dbReference type="ARBA" id="ARBA00022475"/>
    </source>
</evidence>
<evidence type="ECO:0000256" key="12">
    <source>
        <dbReference type="ARBA" id="ARBA00033708"/>
    </source>
</evidence>
<keyword evidence="6" id="KW-0769">Symport</keyword>
<evidence type="ECO:0000256" key="9">
    <source>
        <dbReference type="ARBA" id="ARBA00023065"/>
    </source>
</evidence>
<evidence type="ECO:0000256" key="10">
    <source>
        <dbReference type="ARBA" id="ARBA00023136"/>
    </source>
</evidence>
<feature type="transmembrane region" description="Helical" evidence="14">
    <location>
        <begin position="580"/>
        <end position="600"/>
    </location>
</feature>
<evidence type="ECO:0000256" key="13">
    <source>
        <dbReference type="RuleBase" id="RU362091"/>
    </source>
</evidence>
<keyword evidence="8" id="KW-0915">Sodium</keyword>
<comment type="subcellular location">
    <subcellularLocation>
        <location evidence="1">Cell membrane</location>
        <topology evidence="1">Multi-pass membrane protein</topology>
    </subcellularLocation>
</comment>
<comment type="caution">
    <text evidence="15">The sequence shown here is derived from an EMBL/GenBank/DDBJ whole genome shotgun (WGS) entry which is preliminary data.</text>
</comment>
<feature type="transmembrane region" description="Helical" evidence="14">
    <location>
        <begin position="230"/>
        <end position="251"/>
    </location>
</feature>
<evidence type="ECO:0000256" key="2">
    <source>
        <dbReference type="ARBA" id="ARBA00006434"/>
    </source>
</evidence>
<dbReference type="PANTHER" id="PTHR48086">
    <property type="entry name" value="SODIUM/PROLINE SYMPORTER-RELATED"/>
    <property type="match status" value="1"/>
</dbReference>
<organism evidence="15 16">
    <name type="scientific">Streptomonospora algeriensis</name>
    <dbReference type="NCBI Taxonomy" id="995084"/>
    <lineage>
        <taxon>Bacteria</taxon>
        <taxon>Bacillati</taxon>
        <taxon>Actinomycetota</taxon>
        <taxon>Actinomycetes</taxon>
        <taxon>Streptosporangiales</taxon>
        <taxon>Nocardiopsidaceae</taxon>
        <taxon>Streptomonospora</taxon>
    </lineage>
</organism>
<keyword evidence="3" id="KW-0813">Transport</keyword>
<feature type="transmembrane region" description="Helical" evidence="14">
    <location>
        <begin position="68"/>
        <end position="91"/>
    </location>
</feature>
<evidence type="ECO:0000313" key="16">
    <source>
        <dbReference type="Proteomes" id="UP001596956"/>
    </source>
</evidence>
<evidence type="ECO:0000256" key="3">
    <source>
        <dbReference type="ARBA" id="ARBA00022448"/>
    </source>
</evidence>